<evidence type="ECO:0000313" key="3">
    <source>
        <dbReference type="Proteomes" id="UP000002640"/>
    </source>
</evidence>
<gene>
    <name evidence="2" type="ORF">PHYSODRAFT_318168</name>
</gene>
<dbReference type="PANTHER" id="PTHR12121">
    <property type="entry name" value="CARBON CATABOLITE REPRESSOR PROTEIN 4"/>
    <property type="match status" value="1"/>
</dbReference>
<reference evidence="2 3" key="1">
    <citation type="journal article" date="2006" name="Science">
        <title>Phytophthora genome sequences uncover evolutionary origins and mechanisms of pathogenesis.</title>
        <authorList>
            <person name="Tyler B.M."/>
            <person name="Tripathy S."/>
            <person name="Zhang X."/>
            <person name="Dehal P."/>
            <person name="Jiang R.H."/>
            <person name="Aerts A."/>
            <person name="Arredondo F.D."/>
            <person name="Baxter L."/>
            <person name="Bensasson D."/>
            <person name="Beynon J.L."/>
            <person name="Chapman J."/>
            <person name="Damasceno C.M."/>
            <person name="Dorrance A.E."/>
            <person name="Dou D."/>
            <person name="Dickerman A.W."/>
            <person name="Dubchak I.L."/>
            <person name="Garbelotto M."/>
            <person name="Gijzen M."/>
            <person name="Gordon S.G."/>
            <person name="Govers F."/>
            <person name="Grunwald N.J."/>
            <person name="Huang W."/>
            <person name="Ivors K.L."/>
            <person name="Jones R.W."/>
            <person name="Kamoun S."/>
            <person name="Krampis K."/>
            <person name="Lamour K.H."/>
            <person name="Lee M.K."/>
            <person name="McDonald W.H."/>
            <person name="Medina M."/>
            <person name="Meijer H.J."/>
            <person name="Nordberg E.K."/>
            <person name="Maclean D.J."/>
            <person name="Ospina-Giraldo M.D."/>
            <person name="Morris P.F."/>
            <person name="Phuntumart V."/>
            <person name="Putnam N.H."/>
            <person name="Rash S."/>
            <person name="Rose J.K."/>
            <person name="Sakihama Y."/>
            <person name="Salamov A.A."/>
            <person name="Savidor A."/>
            <person name="Scheuring C.F."/>
            <person name="Smith B.M."/>
            <person name="Sobral B.W."/>
            <person name="Terry A."/>
            <person name="Torto-Alalibo T.A."/>
            <person name="Win J."/>
            <person name="Xu Z."/>
            <person name="Zhang H."/>
            <person name="Grigoriev I.V."/>
            <person name="Rokhsar D.S."/>
            <person name="Boore J.L."/>
        </authorList>
    </citation>
    <scope>NUCLEOTIDE SEQUENCE [LARGE SCALE GENOMIC DNA]</scope>
    <source>
        <strain evidence="2 3">P6497</strain>
    </source>
</reference>
<dbReference type="GO" id="GO:0000175">
    <property type="term" value="F:3'-5'-RNA exonuclease activity"/>
    <property type="evidence" value="ECO:0007669"/>
    <property type="project" value="TreeGrafter"/>
</dbReference>
<feature type="domain" description="Endonuclease/exonuclease/phosphatase" evidence="1">
    <location>
        <begin position="1"/>
        <end position="115"/>
    </location>
</feature>
<dbReference type="InterPro" id="IPR036691">
    <property type="entry name" value="Endo/exonu/phosph_ase_sf"/>
</dbReference>
<dbReference type="RefSeq" id="XP_009534260.1">
    <property type="nucleotide sequence ID" value="XM_009535965.1"/>
</dbReference>
<dbReference type="PANTHER" id="PTHR12121:SF34">
    <property type="entry name" value="PROTEIN ANGEL"/>
    <property type="match status" value="1"/>
</dbReference>
<dbReference type="OMA" id="TTHDGCA"/>
<accession>G5A3M6</accession>
<dbReference type="Gene3D" id="3.60.10.10">
    <property type="entry name" value="Endonuclease/exonuclease/phosphatase"/>
    <property type="match status" value="1"/>
</dbReference>
<protein>
    <recommendedName>
        <fullName evidence="1">Endonuclease/exonuclease/phosphatase domain-containing protein</fullName>
    </recommendedName>
</protein>
<dbReference type="SMR" id="G5A3M6"/>
<proteinExistence type="predicted"/>
<dbReference type="InterPro" id="IPR050410">
    <property type="entry name" value="CCR4/nocturin_mRNA_transcr"/>
</dbReference>
<dbReference type="SUPFAM" id="SSF56219">
    <property type="entry name" value="DNase I-like"/>
    <property type="match status" value="1"/>
</dbReference>
<dbReference type="InParanoid" id="G5A3M6"/>
<keyword evidence="3" id="KW-1185">Reference proteome</keyword>
<evidence type="ECO:0000313" key="2">
    <source>
        <dbReference type="EMBL" id="EGZ09399.1"/>
    </source>
</evidence>
<organism evidence="2 3">
    <name type="scientific">Phytophthora sojae (strain P6497)</name>
    <name type="common">Soybean stem and root rot agent</name>
    <name type="synonym">Phytophthora megasperma f. sp. glycines</name>
    <dbReference type="NCBI Taxonomy" id="1094619"/>
    <lineage>
        <taxon>Eukaryota</taxon>
        <taxon>Sar</taxon>
        <taxon>Stramenopiles</taxon>
        <taxon>Oomycota</taxon>
        <taxon>Peronosporomycetes</taxon>
        <taxon>Peronosporales</taxon>
        <taxon>Peronosporaceae</taxon>
        <taxon>Phytophthora</taxon>
    </lineage>
</organism>
<name>G5A3M6_PHYSP</name>
<dbReference type="AlphaFoldDB" id="G5A3M6"/>
<dbReference type="GeneID" id="20644169"/>
<sequence>MSFNVLADYLVQNDRENEPAKRQMKYSWEYRRGRLVKEILRWSPHIVNLQEVDHFEDFFEPRLKNAGYVGIYKRRTGETTHDGCAIFVKESMFRIVSSHPIEYNVPDHPVLQKDNIALTAVVEATSNRKLFERTKTTGLAIMGTVLQLGNLTALKLNEMTSESTSRTRCSRMR</sequence>
<evidence type="ECO:0000259" key="1">
    <source>
        <dbReference type="Pfam" id="PF03372"/>
    </source>
</evidence>
<dbReference type="InterPro" id="IPR005135">
    <property type="entry name" value="Endo/exonuclease/phosphatase"/>
</dbReference>
<dbReference type="Pfam" id="PF03372">
    <property type="entry name" value="Exo_endo_phos"/>
    <property type="match status" value="1"/>
</dbReference>
<dbReference type="Proteomes" id="UP000002640">
    <property type="component" value="Unassembled WGS sequence"/>
</dbReference>
<dbReference type="EMBL" id="JH159159">
    <property type="protein sequence ID" value="EGZ09399.1"/>
    <property type="molecule type" value="Genomic_DNA"/>
</dbReference>
<dbReference type="KEGG" id="psoj:PHYSODRAFT_318168"/>